<gene>
    <name evidence="8" type="primary">rplR</name>
    <name evidence="9" type="ordered locus">Ferpe_1400</name>
</gene>
<evidence type="ECO:0000313" key="9">
    <source>
        <dbReference type="EMBL" id="AFG35474.1"/>
    </source>
</evidence>
<dbReference type="OrthoDB" id="9810939at2"/>
<dbReference type="KEGG" id="fpe:Ferpe_1400"/>
<keyword evidence="10" id="KW-1185">Reference proteome</keyword>
<evidence type="ECO:0000256" key="5">
    <source>
        <dbReference type="ARBA" id="ARBA00023274"/>
    </source>
</evidence>
<evidence type="ECO:0000256" key="1">
    <source>
        <dbReference type="ARBA" id="ARBA00007116"/>
    </source>
</evidence>
<dbReference type="Proteomes" id="UP000007384">
    <property type="component" value="Chromosome"/>
</dbReference>
<proteinExistence type="inferred from homology"/>
<sequence length="122" mass="13981">MIKREDRKKLRLIRHRRIRKKIFGTPERPRLAVYRSEKHIYAQIIDDTVGRTLVAASTVEKDIKERVKKTWNVAAAKEVGKIIAERALAKGITTVVFDRGGFKYHGRIKALADAAREAGLKF</sequence>
<dbReference type="AlphaFoldDB" id="H9UD81"/>
<dbReference type="HAMAP" id="MF_01337_B">
    <property type="entry name" value="Ribosomal_uL18_B"/>
    <property type="match status" value="1"/>
</dbReference>
<evidence type="ECO:0000256" key="2">
    <source>
        <dbReference type="ARBA" id="ARBA00022730"/>
    </source>
</evidence>
<comment type="subunit">
    <text evidence="8">Part of the 50S ribosomal subunit; part of the 5S rRNA/L5/L18/L25 subcomplex. Contacts the 5S and 23S rRNAs.</text>
</comment>
<dbReference type="STRING" id="771875.Ferpe_1400"/>
<dbReference type="InterPro" id="IPR004389">
    <property type="entry name" value="Ribosomal_uL18_bac-type"/>
</dbReference>
<dbReference type="CDD" id="cd00432">
    <property type="entry name" value="Ribosomal_L18_L5e"/>
    <property type="match status" value="1"/>
</dbReference>
<dbReference type="InterPro" id="IPR005484">
    <property type="entry name" value="Ribosomal_uL18_bac/plant/anim"/>
</dbReference>
<reference evidence="9" key="1">
    <citation type="submission" date="2012-03" db="EMBL/GenBank/DDBJ databases">
        <title>Complete sequence of Fervidobacterium pennivorans DSM 9078.</title>
        <authorList>
            <consortium name="US DOE Joint Genome Institute"/>
            <person name="Lucas S."/>
            <person name="Han J."/>
            <person name="Lapidus A."/>
            <person name="Cheng J.-F."/>
            <person name="Goodwin L."/>
            <person name="Pitluck S."/>
            <person name="Peters L."/>
            <person name="Ovchinnikova G."/>
            <person name="Lu M."/>
            <person name="Detter J.C."/>
            <person name="Han C."/>
            <person name="Tapia R."/>
            <person name="Land M."/>
            <person name="Hauser L."/>
            <person name="Kyrpides N."/>
            <person name="Ivanova N."/>
            <person name="Pagani I."/>
            <person name="Noll K.M."/>
            <person name="Woyke T."/>
        </authorList>
    </citation>
    <scope>NUCLEOTIDE SEQUENCE</scope>
    <source>
        <strain evidence="9">DSM 9078</strain>
    </source>
</reference>
<dbReference type="PATRIC" id="fig|771875.3.peg.1411"/>
<dbReference type="Pfam" id="PF00861">
    <property type="entry name" value="Ribosomal_L18p"/>
    <property type="match status" value="1"/>
</dbReference>
<dbReference type="FunFam" id="3.30.420.100:FF:000001">
    <property type="entry name" value="50S ribosomal protein L18"/>
    <property type="match status" value="1"/>
</dbReference>
<dbReference type="HOGENOM" id="CLU_098841_0_1_0"/>
<dbReference type="RefSeq" id="WP_014451912.1">
    <property type="nucleotide sequence ID" value="NC_017095.1"/>
</dbReference>
<dbReference type="PANTHER" id="PTHR12899:SF3">
    <property type="entry name" value="LARGE RIBOSOMAL SUBUNIT PROTEIN UL18M"/>
    <property type="match status" value="1"/>
</dbReference>
<organism evidence="9 10">
    <name type="scientific">Fervidobacterium pennivorans (strain DSM 9078 / Ven5)</name>
    <dbReference type="NCBI Taxonomy" id="771875"/>
    <lineage>
        <taxon>Bacteria</taxon>
        <taxon>Thermotogati</taxon>
        <taxon>Thermotogota</taxon>
        <taxon>Thermotogae</taxon>
        <taxon>Thermotogales</taxon>
        <taxon>Fervidobacteriaceae</taxon>
        <taxon>Fervidobacterium</taxon>
    </lineage>
</organism>
<evidence type="ECO:0000256" key="6">
    <source>
        <dbReference type="ARBA" id="ARBA00035197"/>
    </source>
</evidence>
<evidence type="ECO:0000256" key="8">
    <source>
        <dbReference type="HAMAP-Rule" id="MF_01337"/>
    </source>
</evidence>
<evidence type="ECO:0000313" key="10">
    <source>
        <dbReference type="Proteomes" id="UP000007384"/>
    </source>
</evidence>
<keyword evidence="3 8" id="KW-0694">RNA-binding</keyword>
<dbReference type="NCBIfam" id="TIGR00060">
    <property type="entry name" value="L18_bact"/>
    <property type="match status" value="1"/>
</dbReference>
<comment type="similarity">
    <text evidence="1 8">Belongs to the universal ribosomal protein uL18 family.</text>
</comment>
<dbReference type="PANTHER" id="PTHR12899">
    <property type="entry name" value="39S RIBOSOMAL PROTEIN L18, MITOCHONDRIAL"/>
    <property type="match status" value="1"/>
</dbReference>
<dbReference type="GO" id="GO:0006412">
    <property type="term" value="P:translation"/>
    <property type="evidence" value="ECO:0007669"/>
    <property type="project" value="UniProtKB-UniRule"/>
</dbReference>
<dbReference type="GO" id="GO:0008097">
    <property type="term" value="F:5S rRNA binding"/>
    <property type="evidence" value="ECO:0007669"/>
    <property type="project" value="TreeGrafter"/>
</dbReference>
<dbReference type="GO" id="GO:0003735">
    <property type="term" value="F:structural constituent of ribosome"/>
    <property type="evidence" value="ECO:0007669"/>
    <property type="project" value="InterPro"/>
</dbReference>
<evidence type="ECO:0000256" key="7">
    <source>
        <dbReference type="ARBA" id="ARBA00053375"/>
    </source>
</evidence>
<keyword evidence="2 8" id="KW-0699">rRNA-binding</keyword>
<protein>
    <recommendedName>
        <fullName evidence="6 8">Large ribosomal subunit protein uL18</fullName>
    </recommendedName>
</protein>
<keyword evidence="5 8" id="KW-0687">Ribonucleoprotein</keyword>
<dbReference type="SUPFAM" id="SSF53137">
    <property type="entry name" value="Translational machinery components"/>
    <property type="match status" value="1"/>
</dbReference>
<name>H9UD81_FERPD</name>
<dbReference type="Gene3D" id="3.30.420.100">
    <property type="match status" value="1"/>
</dbReference>
<dbReference type="GO" id="GO:0022625">
    <property type="term" value="C:cytosolic large ribosomal subunit"/>
    <property type="evidence" value="ECO:0007669"/>
    <property type="project" value="TreeGrafter"/>
</dbReference>
<dbReference type="InterPro" id="IPR057268">
    <property type="entry name" value="Ribosomal_L18"/>
</dbReference>
<dbReference type="eggNOG" id="COG0256">
    <property type="taxonomic scope" value="Bacteria"/>
</dbReference>
<keyword evidence="4 8" id="KW-0689">Ribosomal protein</keyword>
<evidence type="ECO:0000256" key="4">
    <source>
        <dbReference type="ARBA" id="ARBA00022980"/>
    </source>
</evidence>
<comment type="function">
    <text evidence="7 8">This is one of the proteins that bind and probably mediate the attachment of the 5S RNA into the large ribosomal subunit, where it forms part of the central protuberance.</text>
</comment>
<evidence type="ECO:0000256" key="3">
    <source>
        <dbReference type="ARBA" id="ARBA00022884"/>
    </source>
</evidence>
<accession>H9UD81</accession>
<dbReference type="EMBL" id="CP003260">
    <property type="protein sequence ID" value="AFG35474.1"/>
    <property type="molecule type" value="Genomic_DNA"/>
</dbReference>